<dbReference type="Pfam" id="PF01261">
    <property type="entry name" value="AP_endonuc_2"/>
    <property type="match status" value="1"/>
</dbReference>
<accession>A0A2H0VA63</accession>
<dbReference type="Proteomes" id="UP000230922">
    <property type="component" value="Unassembled WGS sequence"/>
</dbReference>
<feature type="binding site" evidence="1">
    <location>
        <position position="143"/>
    </location>
    <ligand>
        <name>Zn(2+)</name>
        <dbReference type="ChEBI" id="CHEBI:29105"/>
        <label>2</label>
    </ligand>
</feature>
<dbReference type="InterPro" id="IPR013022">
    <property type="entry name" value="Xyl_isomerase-like_TIM-brl"/>
</dbReference>
<dbReference type="GO" id="GO:0008081">
    <property type="term" value="F:phosphoric diester hydrolase activity"/>
    <property type="evidence" value="ECO:0007669"/>
    <property type="project" value="TreeGrafter"/>
</dbReference>
<dbReference type="AlphaFoldDB" id="A0A2H0VA63"/>
<evidence type="ECO:0000259" key="2">
    <source>
        <dbReference type="Pfam" id="PF01261"/>
    </source>
</evidence>
<keyword evidence="1" id="KW-0227">DNA damage</keyword>
<comment type="cofactor">
    <cofactor evidence="1">
        <name>Zn(2+)</name>
        <dbReference type="ChEBI" id="CHEBI:29105"/>
    </cofactor>
    <text evidence="1">Binds 3 Zn(2+) ions.</text>
</comment>
<feature type="binding site" evidence="1">
    <location>
        <position position="143"/>
    </location>
    <ligand>
        <name>Zn(2+)</name>
        <dbReference type="ChEBI" id="CHEBI:29105"/>
        <label>1</label>
    </ligand>
</feature>
<dbReference type="GO" id="GO:0008270">
    <property type="term" value="F:zinc ion binding"/>
    <property type="evidence" value="ECO:0007669"/>
    <property type="project" value="UniProtKB-UniRule"/>
</dbReference>
<keyword evidence="1" id="KW-0234">DNA repair</keyword>
<reference evidence="4" key="1">
    <citation type="submission" date="2017-09" db="EMBL/GenBank/DDBJ databases">
        <title>Depth-based differentiation of microbial function through sediment-hosted aquifers and enrichment of novel symbionts in the deep terrestrial subsurface.</title>
        <authorList>
            <person name="Probst A.J."/>
            <person name="Ladd B."/>
            <person name="Jarett J.K."/>
            <person name="Geller-Mcgrath D.E."/>
            <person name="Sieber C.M.K."/>
            <person name="Emerson J.B."/>
            <person name="Anantharaman K."/>
            <person name="Thomas B.C."/>
            <person name="Malmstrom R."/>
            <person name="Stieglmeier M."/>
            <person name="Klingl A."/>
            <person name="Woyke T."/>
            <person name="Ryan C.M."/>
            <person name="Banfield J.F."/>
        </authorList>
    </citation>
    <scope>NUCLEOTIDE SEQUENCE [LARGE SCALE GENOMIC DNA]</scope>
</reference>
<dbReference type="GO" id="GO:0008833">
    <property type="term" value="F:deoxyribonuclease IV (phage-T4-induced) activity"/>
    <property type="evidence" value="ECO:0007669"/>
    <property type="project" value="UniProtKB-UniRule"/>
</dbReference>
<sequence length="285" mass="31670">MFKIGCHVSAAGGARNAPKNAHDLGCEAFQIFSRSPRGGAAPKLNRETINQFQNEMDKYGLKNFVIHCPYYINFGSAKPSIYHGSILVVREELERGSLLGAKYVMTHLGSFKDLGREKGMKQAKDGLKKVLAGYKGKTEFLLEIAAGAGEVIGGTFEDLAELMEPLKKMKGFGGICFDTQHAFAGGYDLRTPQSTVEVFKKFDKVIGLKWLKMSHINDSKPSLGEKKDRHEHIGKGKIGRQGILEFLKYLKPKIKGDFILILETEHDKVNVDIKILKGLREALEK</sequence>
<feature type="binding site" evidence="1">
    <location>
        <position position="67"/>
    </location>
    <ligand>
        <name>Zn(2+)</name>
        <dbReference type="ChEBI" id="CHEBI:29105"/>
        <label>1</label>
    </ligand>
</feature>
<dbReference type="SUPFAM" id="SSF51658">
    <property type="entry name" value="Xylose isomerase-like"/>
    <property type="match status" value="1"/>
</dbReference>
<comment type="similarity">
    <text evidence="1">Belongs to the AP endonuclease 2 family.</text>
</comment>
<dbReference type="PANTHER" id="PTHR21445">
    <property type="entry name" value="ENDONUCLEASE IV ENDODEOXYRIBONUCLEASE IV"/>
    <property type="match status" value="1"/>
</dbReference>
<keyword evidence="1" id="KW-0479">Metal-binding</keyword>
<dbReference type="NCBIfam" id="TIGR00587">
    <property type="entry name" value="nfo"/>
    <property type="match status" value="1"/>
</dbReference>
<evidence type="ECO:0000313" key="3">
    <source>
        <dbReference type="EMBL" id="PIR95992.1"/>
    </source>
</evidence>
<evidence type="ECO:0000313" key="4">
    <source>
        <dbReference type="Proteomes" id="UP000230922"/>
    </source>
</evidence>
<comment type="caution">
    <text evidence="3">The sequence shown here is derived from an EMBL/GenBank/DDBJ whole genome shotgun (WGS) entry which is preliminary data.</text>
</comment>
<dbReference type="HAMAP" id="MF_00152">
    <property type="entry name" value="Nfo"/>
    <property type="match status" value="1"/>
</dbReference>
<comment type="catalytic activity">
    <reaction evidence="1">
        <text>Endonucleolytic cleavage to 5'-phosphooligonucleotide end-products.</text>
        <dbReference type="EC" id="3.1.21.2"/>
    </reaction>
</comment>
<dbReference type="GO" id="GO:0006284">
    <property type="term" value="P:base-excision repair"/>
    <property type="evidence" value="ECO:0007669"/>
    <property type="project" value="TreeGrafter"/>
</dbReference>
<keyword evidence="1" id="KW-0540">Nuclease</keyword>
<feature type="binding site" evidence="1">
    <location>
        <position position="181"/>
    </location>
    <ligand>
        <name>Zn(2+)</name>
        <dbReference type="ChEBI" id="CHEBI:29105"/>
        <label>3</label>
    </ligand>
</feature>
<dbReference type="EMBL" id="PFAK01000058">
    <property type="protein sequence ID" value="PIR95992.1"/>
    <property type="molecule type" value="Genomic_DNA"/>
</dbReference>
<dbReference type="GO" id="GO:0003906">
    <property type="term" value="F:DNA-(apurinic or apyrimidinic site) endonuclease activity"/>
    <property type="evidence" value="ECO:0007669"/>
    <property type="project" value="TreeGrafter"/>
</dbReference>
<keyword evidence="1 3" id="KW-0255">Endonuclease</keyword>
<keyword evidence="1" id="KW-0378">Hydrolase</keyword>
<dbReference type="InterPro" id="IPR001719">
    <property type="entry name" value="AP_endonuc_2"/>
</dbReference>
<name>A0A2H0VA63_9BACT</name>
<feature type="binding site" evidence="1">
    <location>
        <position position="263"/>
    </location>
    <ligand>
        <name>Zn(2+)</name>
        <dbReference type="ChEBI" id="CHEBI:29105"/>
        <label>2</label>
    </ligand>
</feature>
<gene>
    <name evidence="1" type="primary">nfo</name>
    <name evidence="3" type="ORF">COT92_03490</name>
</gene>
<organism evidence="3 4">
    <name type="scientific">Candidatus Doudnabacteria bacterium CG10_big_fil_rev_8_21_14_0_10_42_18</name>
    <dbReference type="NCBI Taxonomy" id="1974552"/>
    <lineage>
        <taxon>Bacteria</taxon>
        <taxon>Candidatus Doudnaibacteriota</taxon>
    </lineage>
</organism>
<dbReference type="EC" id="3.1.21.2" evidence="1"/>
<protein>
    <recommendedName>
        <fullName evidence="1">Probable endonuclease 4</fullName>
        <ecNumber evidence="1">3.1.21.2</ecNumber>
    </recommendedName>
    <alternativeName>
        <fullName evidence="1">Endodeoxyribonuclease IV</fullName>
    </alternativeName>
    <alternativeName>
        <fullName evidence="1">Endonuclease IV</fullName>
    </alternativeName>
</protein>
<dbReference type="PROSITE" id="PS51432">
    <property type="entry name" value="AP_NUCLEASE_F2_4"/>
    <property type="match status" value="1"/>
</dbReference>
<comment type="function">
    <text evidence="1">Endonuclease IV plays a role in DNA repair. It cleaves phosphodiester bonds at apurinic or apyrimidinic (AP) sites, generating a 3'-hydroxyl group and a 5'-terminal sugar phosphate.</text>
</comment>
<dbReference type="SMART" id="SM00518">
    <property type="entry name" value="AP2Ec"/>
    <property type="match status" value="1"/>
</dbReference>
<proteinExistence type="inferred from homology"/>
<feature type="binding site" evidence="1">
    <location>
        <position position="228"/>
    </location>
    <ligand>
        <name>Zn(2+)</name>
        <dbReference type="ChEBI" id="CHEBI:29105"/>
        <label>3</label>
    </ligand>
</feature>
<feature type="binding site" evidence="1">
    <location>
        <position position="107"/>
    </location>
    <ligand>
        <name>Zn(2+)</name>
        <dbReference type="ChEBI" id="CHEBI:29105"/>
        <label>1</label>
    </ligand>
</feature>
<dbReference type="CDD" id="cd00019">
    <property type="entry name" value="AP2Ec"/>
    <property type="match status" value="1"/>
</dbReference>
<evidence type="ECO:0000256" key="1">
    <source>
        <dbReference type="HAMAP-Rule" id="MF_00152"/>
    </source>
</evidence>
<feature type="domain" description="Xylose isomerase-like TIM barrel" evidence="2">
    <location>
        <begin position="19"/>
        <end position="274"/>
    </location>
</feature>
<feature type="binding site" evidence="1">
    <location>
        <position position="178"/>
    </location>
    <ligand>
        <name>Zn(2+)</name>
        <dbReference type="ChEBI" id="CHEBI:29105"/>
        <label>2</label>
    </ligand>
</feature>
<feature type="binding site" evidence="1">
    <location>
        <position position="230"/>
    </location>
    <ligand>
        <name>Zn(2+)</name>
        <dbReference type="ChEBI" id="CHEBI:29105"/>
        <label>3</label>
    </ligand>
</feature>
<feature type="binding site" evidence="1">
    <location>
        <position position="215"/>
    </location>
    <ligand>
        <name>Zn(2+)</name>
        <dbReference type="ChEBI" id="CHEBI:29105"/>
        <label>2</label>
    </ligand>
</feature>
<dbReference type="Gene3D" id="3.20.20.150">
    <property type="entry name" value="Divalent-metal-dependent TIM barrel enzymes"/>
    <property type="match status" value="1"/>
</dbReference>
<dbReference type="PANTHER" id="PTHR21445:SF0">
    <property type="entry name" value="APURINIC-APYRIMIDINIC ENDONUCLEASE"/>
    <property type="match status" value="1"/>
</dbReference>
<keyword evidence="1" id="KW-0862">Zinc</keyword>
<dbReference type="InterPro" id="IPR036237">
    <property type="entry name" value="Xyl_isomerase-like_sf"/>
</dbReference>
<dbReference type="GO" id="GO:0003677">
    <property type="term" value="F:DNA binding"/>
    <property type="evidence" value="ECO:0007669"/>
    <property type="project" value="InterPro"/>
</dbReference>